<dbReference type="EMBL" id="CACVKT020003010">
    <property type="protein sequence ID" value="CAC5381213.1"/>
    <property type="molecule type" value="Genomic_DNA"/>
</dbReference>
<protein>
    <submittedName>
        <fullName evidence="3">Uncharacterized protein</fullName>
    </submittedName>
</protein>
<proteinExistence type="predicted"/>
<feature type="compositionally biased region" description="Low complexity" evidence="2">
    <location>
        <begin position="206"/>
        <end position="223"/>
    </location>
</feature>
<evidence type="ECO:0000256" key="2">
    <source>
        <dbReference type="SAM" id="MobiDB-lite"/>
    </source>
</evidence>
<evidence type="ECO:0000313" key="4">
    <source>
        <dbReference type="Proteomes" id="UP000507470"/>
    </source>
</evidence>
<name>A0A6J8BC87_MYTCO</name>
<accession>A0A6J8BC87</accession>
<keyword evidence="1" id="KW-0175">Coiled coil</keyword>
<sequence length="351" mass="40066">MRSPTIIHITIPNKNKLNQYLECSIHSFLCCMDVADDYFNLLDYNEDDLDADITFKNQEMSQTFELEVAKQVVAKELENHDDSMEKIEFFFTTGGGMKCPIEGCTVGRFTSKCKFIRHWTERHAKTSIKYHCSIRNCTVTYRRGYDMKTHIKESTINSSSNAATYTTSTSALSSSTSSIPHFPSLIAATLNTSVGPEVPEYTVTVPSKNPSSSKSSSSSHIISLQDYRHREKGPSTPSVIRLVDCNTSFGIAATTTTDGSCQTTSLELQAIVLPPIPEANVYIRWLCLSIDQFSRQREAVKQKLEEVRKKKGTRFEQERKLRRDLEAENRKLKRELKENKWREHYLFPTEQ</sequence>
<keyword evidence="4" id="KW-1185">Reference proteome</keyword>
<reference evidence="3 4" key="1">
    <citation type="submission" date="2020-06" db="EMBL/GenBank/DDBJ databases">
        <authorList>
            <person name="Li R."/>
            <person name="Bekaert M."/>
        </authorList>
    </citation>
    <scope>NUCLEOTIDE SEQUENCE [LARGE SCALE GENOMIC DNA]</scope>
    <source>
        <strain evidence="4">wild</strain>
    </source>
</reference>
<dbReference type="Proteomes" id="UP000507470">
    <property type="component" value="Unassembled WGS sequence"/>
</dbReference>
<dbReference type="OrthoDB" id="6139552at2759"/>
<dbReference type="AlphaFoldDB" id="A0A6J8BC87"/>
<feature type="coiled-coil region" evidence="1">
    <location>
        <begin position="290"/>
        <end position="342"/>
    </location>
</feature>
<gene>
    <name evidence="3" type="ORF">MCOR_17113</name>
</gene>
<feature type="region of interest" description="Disordered" evidence="2">
    <location>
        <begin position="201"/>
        <end position="235"/>
    </location>
</feature>
<evidence type="ECO:0000256" key="1">
    <source>
        <dbReference type="SAM" id="Coils"/>
    </source>
</evidence>
<organism evidence="3 4">
    <name type="scientific">Mytilus coruscus</name>
    <name type="common">Sea mussel</name>
    <dbReference type="NCBI Taxonomy" id="42192"/>
    <lineage>
        <taxon>Eukaryota</taxon>
        <taxon>Metazoa</taxon>
        <taxon>Spiralia</taxon>
        <taxon>Lophotrochozoa</taxon>
        <taxon>Mollusca</taxon>
        <taxon>Bivalvia</taxon>
        <taxon>Autobranchia</taxon>
        <taxon>Pteriomorphia</taxon>
        <taxon>Mytilida</taxon>
        <taxon>Mytiloidea</taxon>
        <taxon>Mytilidae</taxon>
        <taxon>Mytilinae</taxon>
        <taxon>Mytilus</taxon>
    </lineage>
</organism>
<evidence type="ECO:0000313" key="3">
    <source>
        <dbReference type="EMBL" id="CAC5381213.1"/>
    </source>
</evidence>